<keyword evidence="2" id="KW-1185">Reference proteome</keyword>
<evidence type="ECO:0000313" key="1">
    <source>
        <dbReference type="EMBL" id="KAI0498989.1"/>
    </source>
</evidence>
<dbReference type="EMBL" id="JAGYWB010000014">
    <property type="protein sequence ID" value="KAI0498989.1"/>
    <property type="molecule type" value="Genomic_DNA"/>
</dbReference>
<proteinExistence type="predicted"/>
<reference evidence="1" key="1">
    <citation type="journal article" date="2022" name="Front. Genet.">
        <title>Chromosome-Scale Assembly of the Dendrobium nobile Genome Provides Insights Into the Molecular Mechanism of the Biosynthesis of the Medicinal Active Ingredient of Dendrobium.</title>
        <authorList>
            <person name="Xu Q."/>
            <person name="Niu S.-C."/>
            <person name="Li K.-L."/>
            <person name="Zheng P.-J."/>
            <person name="Zhang X.-J."/>
            <person name="Jia Y."/>
            <person name="Liu Y."/>
            <person name="Niu Y.-X."/>
            <person name="Yu L.-H."/>
            <person name="Chen D.-F."/>
            <person name="Zhang G.-Q."/>
        </authorList>
    </citation>
    <scope>NUCLEOTIDE SEQUENCE</scope>
    <source>
        <tissue evidence="1">Leaf</tissue>
    </source>
</reference>
<sequence length="76" mass="8426">MNFLHEMIYSSPGAMAHIQNTTCKGLTSTSLNSFLRERLFCVITGLSGDQSGHITTPDTQHIDDVVHPDWPLDGIR</sequence>
<organism evidence="1 2">
    <name type="scientific">Dendrobium nobile</name>
    <name type="common">Orchid</name>
    <dbReference type="NCBI Taxonomy" id="94219"/>
    <lineage>
        <taxon>Eukaryota</taxon>
        <taxon>Viridiplantae</taxon>
        <taxon>Streptophyta</taxon>
        <taxon>Embryophyta</taxon>
        <taxon>Tracheophyta</taxon>
        <taxon>Spermatophyta</taxon>
        <taxon>Magnoliopsida</taxon>
        <taxon>Liliopsida</taxon>
        <taxon>Asparagales</taxon>
        <taxon>Orchidaceae</taxon>
        <taxon>Epidendroideae</taxon>
        <taxon>Malaxideae</taxon>
        <taxon>Dendrobiinae</taxon>
        <taxon>Dendrobium</taxon>
    </lineage>
</organism>
<protein>
    <submittedName>
        <fullName evidence="1">Uncharacterized protein</fullName>
    </submittedName>
</protein>
<name>A0A8T3ARR6_DENNO</name>
<gene>
    <name evidence="1" type="ORF">KFK09_019889</name>
</gene>
<comment type="caution">
    <text evidence="1">The sequence shown here is derived from an EMBL/GenBank/DDBJ whole genome shotgun (WGS) entry which is preliminary data.</text>
</comment>
<evidence type="ECO:0000313" key="2">
    <source>
        <dbReference type="Proteomes" id="UP000829196"/>
    </source>
</evidence>
<accession>A0A8T3ARR6</accession>
<dbReference type="Proteomes" id="UP000829196">
    <property type="component" value="Unassembled WGS sequence"/>
</dbReference>
<dbReference type="AlphaFoldDB" id="A0A8T3ARR6"/>